<dbReference type="SUPFAM" id="SSF52964">
    <property type="entry name" value="TolB, N-terminal domain"/>
    <property type="match status" value="1"/>
</dbReference>
<keyword evidence="4" id="KW-0574">Periplasm</keyword>
<comment type="subcellular location">
    <subcellularLocation>
        <location evidence="1">Periplasm</location>
    </subcellularLocation>
</comment>
<protein>
    <submittedName>
        <fullName evidence="6">Tol-Pal system beta propeller repeat protein TolB</fullName>
    </submittedName>
</protein>
<evidence type="ECO:0000256" key="2">
    <source>
        <dbReference type="ARBA" id="ARBA00009820"/>
    </source>
</evidence>
<dbReference type="PANTHER" id="PTHR36842:SF1">
    <property type="entry name" value="PROTEIN TOLB"/>
    <property type="match status" value="1"/>
</dbReference>
<name>A0A7V4XQ63_9BACT</name>
<dbReference type="Pfam" id="PF07676">
    <property type="entry name" value="PD40"/>
    <property type="match status" value="4"/>
</dbReference>
<dbReference type="InterPro" id="IPR014167">
    <property type="entry name" value="Tol-Pal_TolB"/>
</dbReference>
<dbReference type="EMBL" id="DTKL01000008">
    <property type="protein sequence ID" value="HGY93174.1"/>
    <property type="molecule type" value="Genomic_DNA"/>
</dbReference>
<dbReference type="GO" id="GO:0017038">
    <property type="term" value="P:protein import"/>
    <property type="evidence" value="ECO:0007669"/>
    <property type="project" value="InterPro"/>
</dbReference>
<gene>
    <name evidence="6" type="primary">tolB</name>
    <name evidence="6" type="ORF">ENW50_00570</name>
</gene>
<dbReference type="SUPFAM" id="SSF69304">
    <property type="entry name" value="Tricorn protease N-terminal domain"/>
    <property type="match status" value="1"/>
</dbReference>
<dbReference type="InterPro" id="IPR011042">
    <property type="entry name" value="6-blade_b-propeller_TolB-like"/>
</dbReference>
<dbReference type="Gene3D" id="3.40.50.10070">
    <property type="entry name" value="TolB, N-terminal domain"/>
    <property type="match status" value="1"/>
</dbReference>
<evidence type="ECO:0000256" key="4">
    <source>
        <dbReference type="ARBA" id="ARBA00022764"/>
    </source>
</evidence>
<dbReference type="NCBIfam" id="TIGR02800">
    <property type="entry name" value="propeller_TolB"/>
    <property type="match status" value="1"/>
</dbReference>
<evidence type="ECO:0000313" key="6">
    <source>
        <dbReference type="EMBL" id="HGY93174.1"/>
    </source>
</evidence>
<keyword evidence="3" id="KW-0732">Signal</keyword>
<comment type="similarity">
    <text evidence="2">Belongs to the TolB family.</text>
</comment>
<proteinExistence type="inferred from homology"/>
<dbReference type="Gene3D" id="2.120.10.30">
    <property type="entry name" value="TolB, C-terminal domain"/>
    <property type="match status" value="2"/>
</dbReference>
<dbReference type="PANTHER" id="PTHR36842">
    <property type="entry name" value="PROTEIN TOLB HOMOLOG"/>
    <property type="match status" value="1"/>
</dbReference>
<dbReference type="GO" id="GO:0042597">
    <property type="term" value="C:periplasmic space"/>
    <property type="evidence" value="ECO:0007669"/>
    <property type="project" value="UniProtKB-SubCell"/>
</dbReference>
<comment type="caution">
    <text evidence="6">The sequence shown here is derived from an EMBL/GenBank/DDBJ whole genome shotgun (WGS) entry which is preliminary data.</text>
</comment>
<organism evidence="6">
    <name type="scientific">Acidobacterium capsulatum</name>
    <dbReference type="NCBI Taxonomy" id="33075"/>
    <lineage>
        <taxon>Bacteria</taxon>
        <taxon>Pseudomonadati</taxon>
        <taxon>Acidobacteriota</taxon>
        <taxon>Terriglobia</taxon>
        <taxon>Terriglobales</taxon>
        <taxon>Acidobacteriaceae</taxon>
        <taxon>Acidobacterium</taxon>
    </lineage>
</organism>
<accession>A0A7V4XQ63</accession>
<dbReference type="InterPro" id="IPR007195">
    <property type="entry name" value="TolB_N"/>
</dbReference>
<evidence type="ECO:0000256" key="3">
    <source>
        <dbReference type="ARBA" id="ARBA00022729"/>
    </source>
</evidence>
<feature type="domain" description="TolB N-terminal" evidence="5">
    <location>
        <begin position="56"/>
        <end position="154"/>
    </location>
</feature>
<sequence>MQYNHRHGDHSRMKTSPRISRHLCSPFLLVLALFFVLAPATKLRAQDWVRTGTNLGVQRIRLAVAGFKPGTNDPQTFVLKSIFDQVLYSDLENAGIFDMVSKSMAPPAMPGSPKELVLSQWSQPPSNAQMVAFGTLGVSGGQLTVQGYLYDTKNADTPQVLGKQYSAQANEADARDIAHRFADEIILRLGGIPGIAETKIYYVVGRGMHKEIWVMDYDGANKQQVTHLGSDSMAPAVSPDNSKLAFETFGKYGMQIRIYSLLLHRYLHFVSPGGTTISPAWSPDSQHLAYSSSAAGNPDIYVSDANGMNRHRITAFRGPNAQPVWNPKTGSQIAWESGMTGLPQIYTMDADGSNVSRLTDGGYAVSPSWSPNGQFLAFAWDRHYGPGAPGGEDIYIMDIATHRWVQLTHGQGVNDFPSWAPDGRHIVFQRTEGGRTDIWSMLANGQQQEQLTHNGSSTMPDWSWK</sequence>
<dbReference type="InterPro" id="IPR011659">
    <property type="entry name" value="WD40"/>
</dbReference>
<evidence type="ECO:0000256" key="1">
    <source>
        <dbReference type="ARBA" id="ARBA00004418"/>
    </source>
</evidence>
<dbReference type="Pfam" id="PF04052">
    <property type="entry name" value="TolB_N"/>
    <property type="match status" value="1"/>
</dbReference>
<reference evidence="6" key="1">
    <citation type="journal article" date="2020" name="mSystems">
        <title>Genome- and Community-Level Interaction Insights into Carbon Utilization and Element Cycling Functions of Hydrothermarchaeota in Hydrothermal Sediment.</title>
        <authorList>
            <person name="Zhou Z."/>
            <person name="Liu Y."/>
            <person name="Xu W."/>
            <person name="Pan J."/>
            <person name="Luo Z.H."/>
            <person name="Li M."/>
        </authorList>
    </citation>
    <scope>NUCLEOTIDE SEQUENCE [LARGE SCALE GENOMIC DNA]</scope>
    <source>
        <strain evidence="6">SpSt-855</strain>
    </source>
</reference>
<evidence type="ECO:0000259" key="5">
    <source>
        <dbReference type="Pfam" id="PF04052"/>
    </source>
</evidence>
<dbReference type="AlphaFoldDB" id="A0A7V4XQ63"/>